<feature type="transmembrane region" description="Helical" evidence="7">
    <location>
        <begin position="219"/>
        <end position="241"/>
    </location>
</feature>
<evidence type="ECO:0000256" key="3">
    <source>
        <dbReference type="ARBA" id="ARBA00022692"/>
    </source>
</evidence>
<keyword evidence="3 7" id="KW-0812">Transmembrane</keyword>
<proteinExistence type="inferred from homology"/>
<feature type="compositionally biased region" description="Polar residues" evidence="6">
    <location>
        <begin position="401"/>
        <end position="418"/>
    </location>
</feature>
<dbReference type="STRING" id="1051890.A0A3N4M180"/>
<reference evidence="9 10" key="1">
    <citation type="journal article" date="2018" name="Nat. Ecol. Evol.">
        <title>Pezizomycetes genomes reveal the molecular basis of ectomycorrhizal truffle lifestyle.</title>
        <authorList>
            <person name="Murat C."/>
            <person name="Payen T."/>
            <person name="Noel B."/>
            <person name="Kuo A."/>
            <person name="Morin E."/>
            <person name="Chen J."/>
            <person name="Kohler A."/>
            <person name="Krizsan K."/>
            <person name="Balestrini R."/>
            <person name="Da Silva C."/>
            <person name="Montanini B."/>
            <person name="Hainaut M."/>
            <person name="Levati E."/>
            <person name="Barry K.W."/>
            <person name="Belfiori B."/>
            <person name="Cichocki N."/>
            <person name="Clum A."/>
            <person name="Dockter R.B."/>
            <person name="Fauchery L."/>
            <person name="Guy J."/>
            <person name="Iotti M."/>
            <person name="Le Tacon F."/>
            <person name="Lindquist E.A."/>
            <person name="Lipzen A."/>
            <person name="Malagnac F."/>
            <person name="Mello A."/>
            <person name="Molinier V."/>
            <person name="Miyauchi S."/>
            <person name="Poulain J."/>
            <person name="Riccioni C."/>
            <person name="Rubini A."/>
            <person name="Sitrit Y."/>
            <person name="Splivallo R."/>
            <person name="Traeger S."/>
            <person name="Wang M."/>
            <person name="Zifcakova L."/>
            <person name="Wipf D."/>
            <person name="Zambonelli A."/>
            <person name="Paolocci F."/>
            <person name="Nowrousian M."/>
            <person name="Ottonello S."/>
            <person name="Baldrian P."/>
            <person name="Spatafora J.W."/>
            <person name="Henrissat B."/>
            <person name="Nagy L.G."/>
            <person name="Aury J.M."/>
            <person name="Wincker P."/>
            <person name="Grigoriev I.V."/>
            <person name="Bonfante P."/>
            <person name="Martin F.M."/>
        </authorList>
    </citation>
    <scope>NUCLEOTIDE SEQUENCE [LARGE SCALE GENOMIC DNA]</scope>
    <source>
        <strain evidence="9 10">ATCC MYA-4762</strain>
    </source>
</reference>
<dbReference type="GO" id="GO:0006644">
    <property type="term" value="P:phospholipid metabolic process"/>
    <property type="evidence" value="ECO:0007669"/>
    <property type="project" value="InterPro"/>
</dbReference>
<dbReference type="OrthoDB" id="8907274at2759"/>
<dbReference type="SMART" id="SM00014">
    <property type="entry name" value="acidPPc"/>
    <property type="match status" value="1"/>
</dbReference>
<dbReference type="GO" id="GO:0008195">
    <property type="term" value="F:phosphatidate phosphatase activity"/>
    <property type="evidence" value="ECO:0007669"/>
    <property type="project" value="TreeGrafter"/>
</dbReference>
<dbReference type="SUPFAM" id="SSF48317">
    <property type="entry name" value="Acid phosphatase/Vanadium-dependent haloperoxidase"/>
    <property type="match status" value="1"/>
</dbReference>
<feature type="transmembrane region" description="Helical" evidence="7">
    <location>
        <begin position="117"/>
        <end position="141"/>
    </location>
</feature>
<feature type="transmembrane region" description="Helical" evidence="7">
    <location>
        <begin position="21"/>
        <end position="38"/>
    </location>
</feature>
<dbReference type="Proteomes" id="UP000267821">
    <property type="component" value="Unassembled WGS sequence"/>
</dbReference>
<feature type="transmembrane region" description="Helical" evidence="7">
    <location>
        <begin position="190"/>
        <end position="207"/>
    </location>
</feature>
<keyword evidence="9" id="KW-0560">Oxidoreductase</keyword>
<keyword evidence="10" id="KW-1185">Reference proteome</keyword>
<keyword evidence="9" id="KW-0575">Peroxidase</keyword>
<dbReference type="GO" id="GO:0046839">
    <property type="term" value="P:phospholipid dephosphorylation"/>
    <property type="evidence" value="ECO:0007669"/>
    <property type="project" value="TreeGrafter"/>
</dbReference>
<keyword evidence="4 7" id="KW-1133">Transmembrane helix</keyword>
<comment type="subcellular location">
    <subcellularLocation>
        <location evidence="1">Membrane</location>
        <topology evidence="1">Multi-pass membrane protein</topology>
    </subcellularLocation>
</comment>
<sequence length="472" mass="52324">MPSGMALSGYLRMPSRVKASYIFDYIIIVVLVIAFSALDKAEPFHQRFSVHNPSLQYPYADPERIAPWLAAVISVAFPAAVIILWTMVLDGLFSHHKLEARHRGYPRRGIYTMQERLWEMNAGILGLGLSVAALITIIGALKNLTGKPRPDVIARCKPRSFNEPPVGLTGWEDCTGDPIVIRDGFKSWPSGHSVAFGGLAYLSFYLAGKLHISDNRGEVWKTVIVLIPLLVAAIVAISRIMDARHHSFDVLSSSILGIFVAWVAYRQYFPSLIEPWKKGRAYPIRSWGKDSSQIAEVSNARTPHDEEVGKAGYIDTGLASSVPEDGAIIDHGQRRRQYLEDQKALERKRRRTHDFYDTYTGANQSQSTTPSGPAHLSPQPTAYQPTSAHDPDDVDAYEMSKPNQPYSSTIGRGTQSTTDSHESDDHRWGIAAATSAVGGQTLTFTPIQEEFAVSKKSLYGAQRVRDDEDLSR</sequence>
<evidence type="ECO:0000256" key="1">
    <source>
        <dbReference type="ARBA" id="ARBA00004141"/>
    </source>
</evidence>
<protein>
    <submittedName>
        <fullName evidence="9">Acid phosphatase/Vanadium-dependent haloperoxidase</fullName>
    </submittedName>
</protein>
<dbReference type="PANTHER" id="PTHR10165:SF158">
    <property type="entry name" value="PAP2 DOMAIN PROTEIN (AFU_ORTHOLOGUE AFUA_4G08970)"/>
    <property type="match status" value="1"/>
</dbReference>
<evidence type="ECO:0000313" key="9">
    <source>
        <dbReference type="EMBL" id="RPB27678.1"/>
    </source>
</evidence>
<dbReference type="InterPro" id="IPR036938">
    <property type="entry name" value="PAP2/HPO_sf"/>
</dbReference>
<keyword evidence="5 7" id="KW-0472">Membrane</keyword>
<comment type="similarity">
    <text evidence="2">Belongs to the PA-phosphatase related phosphoesterase family.</text>
</comment>
<dbReference type="PANTHER" id="PTHR10165">
    <property type="entry name" value="LIPID PHOSPHATE PHOSPHATASE"/>
    <property type="match status" value="1"/>
</dbReference>
<feature type="region of interest" description="Disordered" evidence="6">
    <location>
        <begin position="340"/>
        <end position="424"/>
    </location>
</feature>
<evidence type="ECO:0000256" key="7">
    <source>
        <dbReference type="SAM" id="Phobius"/>
    </source>
</evidence>
<name>A0A3N4M180_9PEZI</name>
<feature type="compositionally biased region" description="Polar residues" evidence="6">
    <location>
        <begin position="378"/>
        <end position="387"/>
    </location>
</feature>
<dbReference type="CDD" id="cd03390">
    <property type="entry name" value="PAP2_containing_1_like"/>
    <property type="match status" value="1"/>
</dbReference>
<dbReference type="Pfam" id="PF01569">
    <property type="entry name" value="PAP2"/>
    <property type="match status" value="1"/>
</dbReference>
<evidence type="ECO:0000313" key="10">
    <source>
        <dbReference type="Proteomes" id="UP000267821"/>
    </source>
</evidence>
<evidence type="ECO:0000256" key="5">
    <source>
        <dbReference type="ARBA" id="ARBA00023136"/>
    </source>
</evidence>
<evidence type="ECO:0000259" key="8">
    <source>
        <dbReference type="SMART" id="SM00014"/>
    </source>
</evidence>
<dbReference type="InParanoid" id="A0A3N4M180"/>
<dbReference type="GO" id="GO:0004601">
    <property type="term" value="F:peroxidase activity"/>
    <property type="evidence" value="ECO:0007669"/>
    <property type="project" value="UniProtKB-KW"/>
</dbReference>
<evidence type="ECO:0000256" key="2">
    <source>
        <dbReference type="ARBA" id="ARBA00008816"/>
    </source>
</evidence>
<dbReference type="Gene3D" id="1.20.144.10">
    <property type="entry name" value="Phosphatidic acid phosphatase type 2/haloperoxidase"/>
    <property type="match status" value="1"/>
</dbReference>
<evidence type="ECO:0000256" key="6">
    <source>
        <dbReference type="SAM" id="MobiDB-lite"/>
    </source>
</evidence>
<dbReference type="InterPro" id="IPR043216">
    <property type="entry name" value="PAP-like"/>
</dbReference>
<feature type="transmembrane region" description="Helical" evidence="7">
    <location>
        <begin position="65"/>
        <end position="93"/>
    </location>
</feature>
<dbReference type="GO" id="GO:0016020">
    <property type="term" value="C:membrane"/>
    <property type="evidence" value="ECO:0007669"/>
    <property type="project" value="UniProtKB-SubCell"/>
</dbReference>
<accession>A0A3N4M180</accession>
<dbReference type="AlphaFoldDB" id="A0A3N4M180"/>
<feature type="domain" description="Phosphatidic acid phosphatase type 2/haloperoxidase" evidence="8">
    <location>
        <begin position="122"/>
        <end position="265"/>
    </location>
</feature>
<organism evidence="9 10">
    <name type="scientific">Terfezia boudieri ATCC MYA-4762</name>
    <dbReference type="NCBI Taxonomy" id="1051890"/>
    <lineage>
        <taxon>Eukaryota</taxon>
        <taxon>Fungi</taxon>
        <taxon>Dikarya</taxon>
        <taxon>Ascomycota</taxon>
        <taxon>Pezizomycotina</taxon>
        <taxon>Pezizomycetes</taxon>
        <taxon>Pezizales</taxon>
        <taxon>Pezizaceae</taxon>
        <taxon>Terfezia</taxon>
    </lineage>
</organism>
<evidence type="ECO:0000256" key="4">
    <source>
        <dbReference type="ARBA" id="ARBA00022989"/>
    </source>
</evidence>
<gene>
    <name evidence="9" type="ORF">L211DRAFT_564790</name>
</gene>
<feature type="compositionally biased region" description="Polar residues" evidence="6">
    <location>
        <begin position="360"/>
        <end position="371"/>
    </location>
</feature>
<dbReference type="InterPro" id="IPR000326">
    <property type="entry name" value="PAP2/HPO"/>
</dbReference>
<dbReference type="EMBL" id="ML121531">
    <property type="protein sequence ID" value="RPB27678.1"/>
    <property type="molecule type" value="Genomic_DNA"/>
</dbReference>